<dbReference type="STRING" id="685588.A0A067SE92"/>
<dbReference type="SUPFAM" id="SSF48452">
    <property type="entry name" value="TPR-like"/>
    <property type="match status" value="2"/>
</dbReference>
<organism evidence="2 3">
    <name type="scientific">Galerina marginata (strain CBS 339.88)</name>
    <dbReference type="NCBI Taxonomy" id="685588"/>
    <lineage>
        <taxon>Eukaryota</taxon>
        <taxon>Fungi</taxon>
        <taxon>Dikarya</taxon>
        <taxon>Basidiomycota</taxon>
        <taxon>Agaricomycotina</taxon>
        <taxon>Agaricomycetes</taxon>
        <taxon>Agaricomycetidae</taxon>
        <taxon>Agaricales</taxon>
        <taxon>Agaricineae</taxon>
        <taxon>Strophariaceae</taxon>
        <taxon>Galerina</taxon>
    </lineage>
</organism>
<evidence type="ECO:0000313" key="3">
    <source>
        <dbReference type="Proteomes" id="UP000027222"/>
    </source>
</evidence>
<dbReference type="PANTHER" id="PTHR19959:SF119">
    <property type="entry name" value="FUNGAL LIPASE-LIKE DOMAIN-CONTAINING PROTEIN"/>
    <property type="match status" value="1"/>
</dbReference>
<protein>
    <recommendedName>
        <fullName evidence="1">CHAT domain-containing protein</fullName>
    </recommendedName>
</protein>
<dbReference type="Pfam" id="PF12770">
    <property type="entry name" value="CHAT"/>
    <property type="match status" value="1"/>
</dbReference>
<dbReference type="OrthoDB" id="9991317at2759"/>
<evidence type="ECO:0000259" key="1">
    <source>
        <dbReference type="Pfam" id="PF12770"/>
    </source>
</evidence>
<reference evidence="3" key="1">
    <citation type="journal article" date="2014" name="Proc. Natl. Acad. Sci. U.S.A.">
        <title>Extensive sampling of basidiomycete genomes demonstrates inadequacy of the white-rot/brown-rot paradigm for wood decay fungi.</title>
        <authorList>
            <person name="Riley R."/>
            <person name="Salamov A.A."/>
            <person name="Brown D.W."/>
            <person name="Nagy L.G."/>
            <person name="Floudas D."/>
            <person name="Held B.W."/>
            <person name="Levasseur A."/>
            <person name="Lombard V."/>
            <person name="Morin E."/>
            <person name="Otillar R."/>
            <person name="Lindquist E.A."/>
            <person name="Sun H."/>
            <person name="LaButti K.M."/>
            <person name="Schmutz J."/>
            <person name="Jabbour D."/>
            <person name="Luo H."/>
            <person name="Baker S.E."/>
            <person name="Pisabarro A.G."/>
            <person name="Walton J.D."/>
            <person name="Blanchette R.A."/>
            <person name="Henrissat B."/>
            <person name="Martin F."/>
            <person name="Cullen D."/>
            <person name="Hibbett D.S."/>
            <person name="Grigoriev I.V."/>
        </authorList>
    </citation>
    <scope>NUCLEOTIDE SEQUENCE [LARGE SCALE GENOMIC DNA]</scope>
    <source>
        <strain evidence="3">CBS 339.88</strain>
    </source>
</reference>
<dbReference type="HOGENOM" id="CLU_001305_0_0_1"/>
<dbReference type="InterPro" id="IPR011990">
    <property type="entry name" value="TPR-like_helical_dom_sf"/>
</dbReference>
<accession>A0A067SE92</accession>
<sequence>MPSLLGFDVSSFVSGAIHWAEVMGIRGREPLSPLTRVLPHGTTLYIENIVIDSDIEATTMKLQVFTADRVDGETLLLERTSSRQWKHNEPVDLTSDLTIIAKWDESNFFGRICFGETAEFQQWNNMLLDDDRFPLFALLSERPVIKFATETDNTELTLTFDIGAKSPSETIPYELDSFEGKRAQLDNAISIIQEAVNISEAGHPDMPSMLNELGGQYFYRFDLTGKLEDLDNAITSHEKAISLTQDSHADMPRTLDTLAHLYQSRFKKTGSLTDISKAISFEQRSIDLAPVTHKKLHLGLINAAILFRSRFMQTKNLDDLSEAISLGQKAVDLSPLDNTDLPTWLRSLATWYRSRSRRTGNLSDISEAISCANKAVSLTPMGRADMAAHLHCLGLAYQSRFDILGNPADLSLAILQLQKAAHLTPEGHNDMAIFLSNLGLSYQSRFEQTGNRADLSDAISFKQRGLHLTPPGHAHLPKEFSNLGTSYESRFKSTGNLEDLSQAIVYKQKSLELTVEGDTQKPLRLNNLGSAYQSRFRKTEDLADISEAISCSQKAIQLTPEGHPTQPMLLNNLGNAYEYRFESTHNLDDLSEAIACREKAIILTPEGHASRLIWLANLGHTFEIRFKHSGNYNDLDAVASYYSMAAKYSSGRPTFKLVASMRLASISKELRPSKSLEAYSTAIRLLSQVAGLEETVERRHMNLLAISDLSNSAAACAFECGRLDLALEWLEQGRCLVWNQLNSLRTPIDALRAEYPDLANDIVRVSRALESAGLRFEGGEDLTEDSHTMENKISLQDEVNSHIALAQEWDSLIAKVHTLPGFEELFQLPSSSTILQHLPKAGYLIFVNVHEDRCDALAIRSGDDQLIHIPLPEFSSVKAAALRNGLQDRLNTSGIRMREAEPLTRGMRLERNAGMKDILGELWLLVVKPILDGLEYSKHLSGPNRIWWCATGSLAFLPIHAAGIYDESGPVVGSTLSDFAISSYTPTVQALGNSLKVPRILNDKKAGLLLISQPATPGLSRIPKTTEEVRAIQNLTKAHLSRVLCLEGEDATVIRTRTEMEAHSFVHFACHASQDTKQPLKSGFALHDNRLELSSIIGKRLVGVDFAFLSACQTSAGDEKLSEEAVHLAAGMLAAGYRGVVATMWSIRDLYAPEVAEYFYSNLLDGLETLNGENAARALHDAMQKFRRKLAIDGLDLESSLLVWVPYVHFGL</sequence>
<dbReference type="Proteomes" id="UP000027222">
    <property type="component" value="Unassembled WGS sequence"/>
</dbReference>
<name>A0A067SE92_GALM3</name>
<dbReference type="AlphaFoldDB" id="A0A067SE92"/>
<dbReference type="PANTHER" id="PTHR19959">
    <property type="entry name" value="KINESIN LIGHT CHAIN"/>
    <property type="match status" value="1"/>
</dbReference>
<dbReference type="Gene3D" id="1.25.40.10">
    <property type="entry name" value="Tetratricopeptide repeat domain"/>
    <property type="match status" value="3"/>
</dbReference>
<dbReference type="SUPFAM" id="SSF81901">
    <property type="entry name" value="HCP-like"/>
    <property type="match status" value="1"/>
</dbReference>
<keyword evidence="3" id="KW-1185">Reference proteome</keyword>
<proteinExistence type="predicted"/>
<feature type="domain" description="CHAT" evidence="1">
    <location>
        <begin position="918"/>
        <end position="1211"/>
    </location>
</feature>
<evidence type="ECO:0000313" key="2">
    <source>
        <dbReference type="EMBL" id="KDR69226.1"/>
    </source>
</evidence>
<gene>
    <name evidence="2" type="ORF">GALMADRAFT_104178</name>
</gene>
<dbReference type="EMBL" id="KL142403">
    <property type="protein sequence ID" value="KDR69226.1"/>
    <property type="molecule type" value="Genomic_DNA"/>
</dbReference>
<dbReference type="InterPro" id="IPR024983">
    <property type="entry name" value="CHAT_dom"/>
</dbReference>